<feature type="domain" description="Protein kinase" evidence="7">
    <location>
        <begin position="37"/>
        <end position="296"/>
    </location>
</feature>
<reference evidence="9" key="1">
    <citation type="submission" date="2016-11" db="UniProtKB">
        <authorList>
            <consortium name="WormBaseParasite"/>
        </authorList>
    </citation>
    <scope>IDENTIFICATION</scope>
</reference>
<evidence type="ECO:0000256" key="2">
    <source>
        <dbReference type="ARBA" id="ARBA00022553"/>
    </source>
</evidence>
<proteinExistence type="predicted"/>
<feature type="compositionally biased region" description="Polar residues" evidence="6">
    <location>
        <begin position="733"/>
        <end position="744"/>
    </location>
</feature>
<evidence type="ECO:0000256" key="4">
    <source>
        <dbReference type="ARBA" id="ARBA00022777"/>
    </source>
</evidence>
<dbReference type="WBParaSite" id="L893_g26771.t2">
    <property type="protein sequence ID" value="L893_g26771.t2"/>
    <property type="gene ID" value="L893_g26771"/>
</dbReference>
<dbReference type="InterPro" id="IPR011009">
    <property type="entry name" value="Kinase-like_dom_sf"/>
</dbReference>
<evidence type="ECO:0000256" key="5">
    <source>
        <dbReference type="SAM" id="Coils"/>
    </source>
</evidence>
<dbReference type="Proteomes" id="UP000095287">
    <property type="component" value="Unplaced"/>
</dbReference>
<dbReference type="GO" id="GO:0005524">
    <property type="term" value="F:ATP binding"/>
    <property type="evidence" value="ECO:0007669"/>
    <property type="project" value="InterPro"/>
</dbReference>
<dbReference type="InterPro" id="IPR051585">
    <property type="entry name" value="STE20_Ser/Thr_Kinases"/>
</dbReference>
<dbReference type="Pfam" id="PF00069">
    <property type="entry name" value="Pkinase"/>
    <property type="match status" value="1"/>
</dbReference>
<dbReference type="InterPro" id="IPR008271">
    <property type="entry name" value="Ser/Thr_kinase_AS"/>
</dbReference>
<protein>
    <submittedName>
        <fullName evidence="9">Protein kinase domain-containing protein</fullName>
    </submittedName>
</protein>
<organism evidence="8 9">
    <name type="scientific">Steinernema glaseri</name>
    <dbReference type="NCBI Taxonomy" id="37863"/>
    <lineage>
        <taxon>Eukaryota</taxon>
        <taxon>Metazoa</taxon>
        <taxon>Ecdysozoa</taxon>
        <taxon>Nematoda</taxon>
        <taxon>Chromadorea</taxon>
        <taxon>Rhabditida</taxon>
        <taxon>Tylenchina</taxon>
        <taxon>Panagrolaimomorpha</taxon>
        <taxon>Strongyloidoidea</taxon>
        <taxon>Steinernematidae</taxon>
        <taxon>Steinernema</taxon>
    </lineage>
</organism>
<dbReference type="AlphaFoldDB" id="A0A1I7ZI52"/>
<accession>A0A1I7ZI52</accession>
<sequence length="1272" mass="145923">MPFIDKFISLFRGQQHVPQKQLLPEIIRYDEDVNDHWLVLGELGDGAFGKVEKVVNKHDQTVFAASKVIEIEDGEELKDFIIEIEILVGCKHENIVGLLDCFYAENRLSIMLEFCAGGAVDGIMLELEKPLMEPQIAYITKYVCKALVFLHDNGVIHRDLKAGNILLTSSAVVKLADFGVSAIMKDKCLKRNTFIGTPYWMAPEVMACETFNDQPYDCRADIWSFGITLIEMAQMEPPNSEVSPMRVLIKVQKSEPPKLCDPGRWSMFFNDFLSRCLVKNPSERCCAADLLTHPFIENGNDRKSIEQLLLEVNADVKEEIIEEDRQSCDESVADSEDAENITAEDAESVDRIVESDESNAANKSKKRAAPLPPQISPQVLEKKDGTTPIEIREPDEKSEKGEAIVRAEPVISGAVINIEGKRDKSSEREEAMEILDDLFTVLDNQDHVSDGNKDSPSEDGTPKHSTHKTEITVASCESINVRHEAEEQAATDAIPRPQSSTGSLKEIFENGAVYMEPPADGIHRATPSRTIHDICEQARKESQRLQASEVTDFTTSAEHLSVSKTEDDNCPKPLNWRVNEDKEDEFDVRDIRDRFETCGKNAEEPIIHSVRSPISIPEGLVKRNREIVEVDQLTARAKDGAVAIREQRKKDDANIFSQADVSKIAARFTVKPPSEYQESTTVQIRGTRSSNNKLHENRPTSLQSTRESAVPPAAPLTKSASCTTDQISINLQISTNPDQPSHGTLTRRKPKALSTEEISSKPVSYFGADTIKKTSKTTAKPLLMPPPEPPVDYNEPPTSCTVNHVCNSRCLFSDKSNSAVKIKYVLSTVPGSNVLPRAKAASNSAIGNRKATHRQTVTKKTRTYVVDGVEVTSTTLHVLGAKQDFELRKQEMQDLKRMQREEARQHKELLERTELMKEQLHRKFGQEQLNLHKSYDAEIENLARTQKRQMEETERSQEDEMRQTSKRLRVEQERELRAFRDRQKQEVKILKQEIEFLPKAQRKDRWRDAKEEIERRHAAEEGKFTEELEQTHDIMMNRLRQNHLERMSMLERQFLEQKHQLERSRESADWELEERRIIERQQLLKQALKDQFFLQRSNMLARHQKELDHVRKINMTNEEELVRALALDRKKLPKMLRAESKTRTIMFKESLRINTQGENVSEWSERMRRFDEQEKIRIRNAMEDHERKCKKRLTAAREQNAETVKELEEIQNEKRKMLLETEQSKLAQFDGECINVIQTWKEGLPKRKEVLEDRFGRELENQERFYHGDLPT</sequence>
<dbReference type="GO" id="GO:0004674">
    <property type="term" value="F:protein serine/threonine kinase activity"/>
    <property type="evidence" value="ECO:0007669"/>
    <property type="project" value="UniProtKB-KW"/>
</dbReference>
<keyword evidence="3" id="KW-0808">Transferase</keyword>
<dbReference type="Gene3D" id="1.10.510.10">
    <property type="entry name" value="Transferase(Phosphotransferase) domain 1"/>
    <property type="match status" value="1"/>
</dbReference>
<name>A0A1I7ZI52_9BILA</name>
<feature type="region of interest" description="Disordered" evidence="6">
    <location>
        <begin position="733"/>
        <end position="756"/>
    </location>
</feature>
<evidence type="ECO:0000313" key="8">
    <source>
        <dbReference type="Proteomes" id="UP000095287"/>
    </source>
</evidence>
<evidence type="ECO:0000313" key="9">
    <source>
        <dbReference type="WBParaSite" id="L893_g26771.t2"/>
    </source>
</evidence>
<feature type="region of interest" description="Disordered" evidence="6">
    <location>
        <begin position="323"/>
        <end position="402"/>
    </location>
</feature>
<evidence type="ECO:0000256" key="6">
    <source>
        <dbReference type="SAM" id="MobiDB-lite"/>
    </source>
</evidence>
<feature type="region of interest" description="Disordered" evidence="6">
    <location>
        <begin position="445"/>
        <end position="469"/>
    </location>
</feature>
<dbReference type="SUPFAM" id="SSF56112">
    <property type="entry name" value="Protein kinase-like (PK-like)"/>
    <property type="match status" value="1"/>
</dbReference>
<feature type="compositionally biased region" description="Basic and acidic residues" evidence="6">
    <location>
        <begin position="380"/>
        <end position="402"/>
    </location>
</feature>
<feature type="region of interest" description="Disordered" evidence="6">
    <location>
        <begin position="946"/>
        <end position="968"/>
    </location>
</feature>
<evidence type="ECO:0000256" key="3">
    <source>
        <dbReference type="ARBA" id="ARBA00022679"/>
    </source>
</evidence>
<keyword evidence="8" id="KW-1185">Reference proteome</keyword>
<keyword evidence="5" id="KW-0175">Coiled coil</keyword>
<dbReference type="PROSITE" id="PS00108">
    <property type="entry name" value="PROTEIN_KINASE_ST"/>
    <property type="match status" value="1"/>
</dbReference>
<dbReference type="PANTHER" id="PTHR46538:SF3">
    <property type="entry name" value="PROTEIN KINASE DOMAIN-CONTAINING PROTEIN"/>
    <property type="match status" value="1"/>
</dbReference>
<keyword evidence="2" id="KW-0597">Phosphoprotein</keyword>
<keyword evidence="4" id="KW-0418">Kinase</keyword>
<dbReference type="InterPro" id="IPR000719">
    <property type="entry name" value="Prot_kinase_dom"/>
</dbReference>
<dbReference type="Pfam" id="PF12474">
    <property type="entry name" value="PKK"/>
    <property type="match status" value="2"/>
</dbReference>
<dbReference type="FunFam" id="1.10.510.10:FF:001298">
    <property type="entry name" value="STE20-like kinase"/>
    <property type="match status" value="1"/>
</dbReference>
<dbReference type="SMART" id="SM00220">
    <property type="entry name" value="S_TKc"/>
    <property type="match status" value="1"/>
</dbReference>
<feature type="region of interest" description="Disordered" evidence="6">
    <location>
        <begin position="675"/>
        <end position="721"/>
    </location>
</feature>
<feature type="compositionally biased region" description="Polar residues" evidence="6">
    <location>
        <begin position="676"/>
        <end position="692"/>
    </location>
</feature>
<dbReference type="InterPro" id="IPR022165">
    <property type="entry name" value="PKK"/>
</dbReference>
<feature type="coiled-coil region" evidence="5">
    <location>
        <begin position="1190"/>
        <end position="1220"/>
    </location>
</feature>
<feature type="compositionally biased region" description="Acidic residues" evidence="6">
    <location>
        <begin position="331"/>
        <end position="347"/>
    </location>
</feature>
<dbReference type="PANTHER" id="PTHR46538">
    <property type="entry name" value="PROTEIN KINASE DOMAIN-CONTAINING PROTEIN"/>
    <property type="match status" value="1"/>
</dbReference>
<evidence type="ECO:0000256" key="1">
    <source>
        <dbReference type="ARBA" id="ARBA00022527"/>
    </source>
</evidence>
<evidence type="ECO:0000259" key="7">
    <source>
        <dbReference type="PROSITE" id="PS50011"/>
    </source>
</evidence>
<feature type="compositionally biased region" description="Basic and acidic residues" evidence="6">
    <location>
        <begin position="948"/>
        <end position="968"/>
    </location>
</feature>
<keyword evidence="1" id="KW-0723">Serine/threonine-protein kinase</keyword>
<dbReference type="PROSITE" id="PS50011">
    <property type="entry name" value="PROTEIN_KINASE_DOM"/>
    <property type="match status" value="1"/>
</dbReference>